<reference evidence="1 2" key="1">
    <citation type="submission" date="2021-05" db="EMBL/GenBank/DDBJ databases">
        <title>Mycobacterium acidophilum sp. nov., an extremely acid-tolerant member of the genus Mycobacterium.</title>
        <authorList>
            <person name="Xia J."/>
        </authorList>
    </citation>
    <scope>NUCLEOTIDE SEQUENCE [LARGE SCALE GENOMIC DNA]</scope>
    <source>
        <strain evidence="1 2">M1</strain>
    </source>
</reference>
<dbReference type="Proteomes" id="UP001519535">
    <property type="component" value="Unassembled WGS sequence"/>
</dbReference>
<name>A0ABS5RID3_9MYCO</name>
<dbReference type="RefSeq" id="WP_214092937.1">
    <property type="nucleotide sequence ID" value="NZ_JAHCLR010000018.1"/>
</dbReference>
<gene>
    <name evidence="1" type="ORF">KIH27_10715</name>
</gene>
<comment type="caution">
    <text evidence="1">The sequence shown here is derived from an EMBL/GenBank/DDBJ whole genome shotgun (WGS) entry which is preliminary data.</text>
</comment>
<evidence type="ECO:0000313" key="2">
    <source>
        <dbReference type="Proteomes" id="UP001519535"/>
    </source>
</evidence>
<accession>A0ABS5RID3</accession>
<organism evidence="1 2">
    <name type="scientific">Mycolicibacter acidiphilus</name>
    <dbReference type="NCBI Taxonomy" id="2835306"/>
    <lineage>
        <taxon>Bacteria</taxon>
        <taxon>Bacillati</taxon>
        <taxon>Actinomycetota</taxon>
        <taxon>Actinomycetes</taxon>
        <taxon>Mycobacteriales</taxon>
        <taxon>Mycobacteriaceae</taxon>
        <taxon>Mycolicibacter</taxon>
    </lineage>
</organism>
<protein>
    <submittedName>
        <fullName evidence="1">Uncharacterized protein</fullName>
    </submittedName>
</protein>
<sequence length="78" mass="7953">MTNPQAPTTAAEAHGQMVEALNNLVGAFETLAEDALTDPILMGSAGEFIRSLAEDVPDIILDIIGIASCGAALVGDDV</sequence>
<evidence type="ECO:0000313" key="1">
    <source>
        <dbReference type="EMBL" id="MBS9534055.1"/>
    </source>
</evidence>
<proteinExistence type="predicted"/>
<keyword evidence="2" id="KW-1185">Reference proteome</keyword>
<dbReference type="EMBL" id="JAHCLR010000018">
    <property type="protein sequence ID" value="MBS9534055.1"/>
    <property type="molecule type" value="Genomic_DNA"/>
</dbReference>